<evidence type="ECO:0000259" key="16">
    <source>
        <dbReference type="PROSITE" id="PS50262"/>
    </source>
</evidence>
<evidence type="ECO:0000256" key="9">
    <source>
        <dbReference type="ARBA" id="ARBA00023157"/>
    </source>
</evidence>
<dbReference type="PROSITE" id="PS50262">
    <property type="entry name" value="G_PROTEIN_RECEP_F1_2"/>
    <property type="match status" value="1"/>
</dbReference>
<keyword evidence="4 14" id="KW-0812">Transmembrane</keyword>
<dbReference type="Pfam" id="PF00001">
    <property type="entry name" value="7tm_1"/>
    <property type="match status" value="1"/>
</dbReference>
<dbReference type="PRINTS" id="PR00237">
    <property type="entry name" value="GPCRRHODOPSN"/>
</dbReference>
<keyword evidence="13" id="KW-0449">Lipoprotein</keyword>
<evidence type="ECO:0000256" key="13">
    <source>
        <dbReference type="ARBA" id="ARBA00023288"/>
    </source>
</evidence>
<dbReference type="InterPro" id="IPR017452">
    <property type="entry name" value="GPCR_Rhodpsn_7TM"/>
</dbReference>
<evidence type="ECO:0000256" key="2">
    <source>
        <dbReference type="ARBA" id="ARBA00010663"/>
    </source>
</evidence>
<dbReference type="KEGG" id="xtr:100491805"/>
<dbReference type="PANTHER" id="PTHR24235">
    <property type="entry name" value="NEUROPEPTIDE Y RECEPTOR"/>
    <property type="match status" value="1"/>
</dbReference>
<evidence type="ECO:0000256" key="1">
    <source>
        <dbReference type="ARBA" id="ARBA00004651"/>
    </source>
</evidence>
<feature type="domain" description="G-protein coupled receptors family 1 profile" evidence="16">
    <location>
        <begin position="49"/>
        <end position="308"/>
    </location>
</feature>
<keyword evidence="8" id="KW-0564">Palmitate</keyword>
<feature type="transmembrane region" description="Helical" evidence="15">
    <location>
        <begin position="249"/>
        <end position="269"/>
    </location>
</feature>
<accession>A0A6I8PZA9</accession>
<dbReference type="GeneID" id="100491805"/>
<dbReference type="FunFam" id="1.20.1070.10:FF:000062">
    <property type="entry name" value="Neuropeptide Y receptor type 1"/>
    <property type="match status" value="1"/>
</dbReference>
<proteinExistence type="inferred from homology"/>
<feature type="transmembrane region" description="Helical" evidence="15">
    <location>
        <begin position="203"/>
        <end position="228"/>
    </location>
</feature>
<dbReference type="PROSITE" id="PS00237">
    <property type="entry name" value="G_PROTEIN_RECEP_F1_1"/>
    <property type="match status" value="1"/>
</dbReference>
<keyword evidence="12 14" id="KW-0807">Transducer</keyword>
<dbReference type="Reactome" id="R-XTR-375276">
    <property type="pathway name" value="Peptide ligand-binding receptors"/>
</dbReference>
<organism evidence="17">
    <name type="scientific">Xenopus tropicalis</name>
    <name type="common">Western clawed frog</name>
    <name type="synonym">Silurana tropicalis</name>
    <dbReference type="NCBI Taxonomy" id="8364"/>
    <lineage>
        <taxon>Eukaryota</taxon>
        <taxon>Metazoa</taxon>
        <taxon>Chordata</taxon>
        <taxon>Craniata</taxon>
        <taxon>Vertebrata</taxon>
        <taxon>Euteleostomi</taxon>
        <taxon>Amphibia</taxon>
        <taxon>Batrachia</taxon>
        <taxon>Anura</taxon>
        <taxon>Pipoidea</taxon>
        <taxon>Pipidae</taxon>
        <taxon>Xenopodinae</taxon>
        <taxon>Xenopus</taxon>
        <taxon>Silurana</taxon>
    </lineage>
</organism>
<evidence type="ECO:0000313" key="20">
    <source>
        <dbReference type="Xenbase" id="XB-GENE-996287"/>
    </source>
</evidence>
<dbReference type="InterPro" id="IPR001933">
    <property type="entry name" value="NPY4_rcpt"/>
</dbReference>
<dbReference type="InterPro" id="IPR000611">
    <property type="entry name" value="NPY_rcpt"/>
</dbReference>
<evidence type="ECO:0000256" key="15">
    <source>
        <dbReference type="SAM" id="Phobius"/>
    </source>
</evidence>
<protein>
    <submittedName>
        <fullName evidence="19">Neuropeptide Y receptor type 4</fullName>
    </submittedName>
    <submittedName>
        <fullName evidence="17">Provisional ortholog of neuropeptide Y receptor Y4</fullName>
    </submittedName>
</protein>
<evidence type="ECO:0000256" key="7">
    <source>
        <dbReference type="ARBA" id="ARBA00023136"/>
    </source>
</evidence>
<keyword evidence="7 15" id="KW-0472">Membrane</keyword>
<dbReference type="Ensembl" id="ENSXETT00000081663">
    <property type="protein sequence ID" value="ENSXETP00000065748"/>
    <property type="gene ID" value="ENSXETG00000036571"/>
</dbReference>
<sequence length="376" mass="41958">MNKTLAAVMHLQNESLVFLTSIQKCGQHPDMTPFLGTAYSLVTILGLLGNISLMYVICRQKERGNVTHILIANLAFSDVLVCAFCLPFTAVYTVMDYWVFGLSLCKITNFLQCASVTVSVLILVLIAFERYQLILHPTGWKPSVLQAYAAVLLVWVIASLLAFPLASSMVLTDTPNKNISKVIGFLADKSVCVESWSSNQQLVAYTISLQLLQYIVPLCFILGCYLRISVHLKHRGAMFGRNDNHMRRVNLMFVIMVGAFAVCWLPFHIFNIIVDWHHQLIPVCYHNLIFSLCHLLAMISTCVNPVIYGLLNSNVKREVKALVQNCTGRKLDTRSAVEEPERYPLSLKQSATLPGSPSICLEGGTFLGQTLSTEEH</sequence>
<comment type="similarity">
    <text evidence="2 14">Belongs to the G-protein coupled receptor 1 family.</text>
</comment>
<dbReference type="RefSeq" id="XP_017951279.1">
    <property type="nucleotide sequence ID" value="XM_018095790.2"/>
</dbReference>
<evidence type="ECO:0000256" key="5">
    <source>
        <dbReference type="ARBA" id="ARBA00022989"/>
    </source>
</evidence>
<feature type="transmembrane region" description="Helical" evidence="15">
    <location>
        <begin position="107"/>
        <end position="128"/>
    </location>
</feature>
<keyword evidence="10 14" id="KW-0675">Receptor</keyword>
<dbReference type="GO" id="GO:0007186">
    <property type="term" value="P:G protein-coupled receptor signaling pathway"/>
    <property type="evidence" value="ECO:0000318"/>
    <property type="project" value="GO_Central"/>
</dbReference>
<dbReference type="GO" id="GO:0042923">
    <property type="term" value="F:neuropeptide binding"/>
    <property type="evidence" value="ECO:0000318"/>
    <property type="project" value="GO_Central"/>
</dbReference>
<keyword evidence="6 14" id="KW-0297">G-protein coupled receptor</keyword>
<dbReference type="Reactome" id="R-XTR-418594">
    <property type="pathway name" value="G alpha (i) signalling events"/>
</dbReference>
<gene>
    <name evidence="17 20" type="primary">XB996286</name>
    <name evidence="19" type="synonym">LOC100491805</name>
</gene>
<evidence type="ECO:0000256" key="11">
    <source>
        <dbReference type="ARBA" id="ARBA00023180"/>
    </source>
</evidence>
<keyword evidence="3" id="KW-1003">Cell membrane</keyword>
<evidence type="ECO:0000256" key="3">
    <source>
        <dbReference type="ARBA" id="ARBA00022475"/>
    </source>
</evidence>
<evidence type="ECO:0000256" key="4">
    <source>
        <dbReference type="ARBA" id="ARBA00022692"/>
    </source>
</evidence>
<dbReference type="OMA" id="FTVVYTM"/>
<evidence type="ECO:0000256" key="14">
    <source>
        <dbReference type="RuleBase" id="RU000688"/>
    </source>
</evidence>
<dbReference type="Proteomes" id="UP000008143">
    <property type="component" value="Chromosome 7"/>
</dbReference>
<dbReference type="GO" id="GO:0005886">
    <property type="term" value="C:plasma membrane"/>
    <property type="evidence" value="ECO:0000318"/>
    <property type="project" value="GO_Central"/>
</dbReference>
<keyword evidence="9" id="KW-1015">Disulfide bond</keyword>
<dbReference type="GeneTree" id="ENSGT00940000161927"/>
<feature type="transmembrane region" description="Helical" evidence="15">
    <location>
        <begin position="70"/>
        <end position="95"/>
    </location>
</feature>
<dbReference type="InterPro" id="IPR000276">
    <property type="entry name" value="GPCR_Rhodpsn"/>
</dbReference>
<keyword evidence="18" id="KW-1185">Reference proteome</keyword>
<evidence type="ECO:0000256" key="12">
    <source>
        <dbReference type="ARBA" id="ARBA00023224"/>
    </source>
</evidence>
<evidence type="ECO:0000313" key="17">
    <source>
        <dbReference type="Ensembl" id="ENSXETP00000065748"/>
    </source>
</evidence>
<dbReference type="OrthoDB" id="9046662at2759"/>
<feature type="transmembrane region" description="Helical" evidence="15">
    <location>
        <begin position="148"/>
        <end position="171"/>
    </location>
</feature>
<feature type="transmembrane region" description="Helical" evidence="15">
    <location>
        <begin position="38"/>
        <end position="58"/>
    </location>
</feature>
<feature type="transmembrane region" description="Helical" evidence="15">
    <location>
        <begin position="289"/>
        <end position="311"/>
    </location>
</feature>
<dbReference type="GO" id="GO:0001602">
    <property type="term" value="F:pancreatic polypeptide receptor activity"/>
    <property type="evidence" value="ECO:0000318"/>
    <property type="project" value="GO_Central"/>
</dbReference>
<keyword evidence="11" id="KW-0325">Glycoprotein</keyword>
<evidence type="ECO:0000313" key="18">
    <source>
        <dbReference type="Proteomes" id="UP000008143"/>
    </source>
</evidence>
<dbReference type="Gene3D" id="1.20.1070.10">
    <property type="entry name" value="Rhodopsin 7-helix transmembrane proteins"/>
    <property type="match status" value="1"/>
</dbReference>
<dbReference type="PRINTS" id="PR01015">
    <property type="entry name" value="NRPEPTIDEY4R"/>
</dbReference>
<dbReference type="AGR" id="Xenbase:XB-GENE-996287"/>
<dbReference type="PANTHER" id="PTHR24235:SF31">
    <property type="entry name" value="NEUROPEPTIDE Y RECEPTOR TYPE 4"/>
    <property type="match status" value="1"/>
</dbReference>
<evidence type="ECO:0000313" key="19">
    <source>
        <dbReference type="RefSeq" id="XP_017951279.1"/>
    </source>
</evidence>
<dbReference type="GO" id="GO:0043005">
    <property type="term" value="C:neuron projection"/>
    <property type="evidence" value="ECO:0000318"/>
    <property type="project" value="GO_Central"/>
</dbReference>
<dbReference type="Xenbase" id="XB-GENE-996287">
    <property type="gene designation" value="XB996286"/>
</dbReference>
<dbReference type="PRINTS" id="PR01012">
    <property type="entry name" value="NRPEPTIDEYR"/>
</dbReference>
<name>A0A6I8PZA9_XENTR</name>
<evidence type="ECO:0000256" key="8">
    <source>
        <dbReference type="ARBA" id="ARBA00023139"/>
    </source>
</evidence>
<evidence type="ECO:0000256" key="10">
    <source>
        <dbReference type="ARBA" id="ARBA00023170"/>
    </source>
</evidence>
<reference evidence="17" key="2">
    <citation type="submission" date="2020-05" db="UniProtKB">
        <authorList>
            <consortium name="Ensembl"/>
        </authorList>
    </citation>
    <scope>IDENTIFICATION</scope>
</reference>
<dbReference type="AlphaFoldDB" id="A0A6I8PZA9"/>
<dbReference type="CTD" id="100491805"/>
<comment type="subcellular location">
    <subcellularLocation>
        <location evidence="1">Cell membrane</location>
        <topology evidence="1">Multi-pass membrane protein</topology>
    </subcellularLocation>
</comment>
<evidence type="ECO:0000256" key="6">
    <source>
        <dbReference type="ARBA" id="ARBA00023040"/>
    </source>
</evidence>
<dbReference type="SUPFAM" id="SSF81321">
    <property type="entry name" value="Family A G protein-coupled receptor-like"/>
    <property type="match status" value="1"/>
</dbReference>
<reference evidence="19" key="3">
    <citation type="submission" date="2025-04" db="UniProtKB">
        <authorList>
            <consortium name="RefSeq"/>
        </authorList>
    </citation>
    <scope>IDENTIFICATION</scope>
    <source>
        <strain evidence="19">Nigerian</strain>
        <tissue evidence="19">Liver and blood</tissue>
    </source>
</reference>
<keyword evidence="5 15" id="KW-1133">Transmembrane helix</keyword>
<reference evidence="17" key="1">
    <citation type="journal article" date="2010" name="Science">
        <title>The genome of the Western clawed frog Xenopus tropicalis.</title>
        <authorList>
            <person name="Hellsten U."/>
            <person name="Harland R.M."/>
            <person name="Gilchrist M.J."/>
            <person name="Hendrix D."/>
            <person name="Jurka J."/>
            <person name="Kapitonov V."/>
            <person name="Ovcharenko I."/>
            <person name="Putnam N.H."/>
            <person name="Shu S."/>
            <person name="Taher L."/>
            <person name="Blitz I.L."/>
            <person name="Blumberg B."/>
            <person name="Dichmann D.S."/>
            <person name="Dubchak I."/>
            <person name="Amaya E."/>
            <person name="Detter J.C."/>
            <person name="Fletcher R."/>
            <person name="Gerhard D.S."/>
            <person name="Goodstein D."/>
            <person name="Graves T."/>
            <person name="Grigoriev I.V."/>
            <person name="Grimwood J."/>
            <person name="Kawashima T."/>
            <person name="Lindquist E."/>
            <person name="Lucas S.M."/>
            <person name="Mead P.E."/>
            <person name="Mitros T."/>
            <person name="Ogino H."/>
            <person name="Ohta Y."/>
            <person name="Poliakov A.V."/>
            <person name="Pollet N."/>
            <person name="Robert J."/>
            <person name="Salamov A."/>
            <person name="Sater A.K."/>
            <person name="Schmutz J."/>
            <person name="Terry A."/>
            <person name="Vize P.D."/>
            <person name="Warren W.C."/>
            <person name="Wells D."/>
            <person name="Wills A."/>
            <person name="Wilson R.K."/>
            <person name="Zimmerman L.B."/>
            <person name="Zorn A.M."/>
            <person name="Grainger R."/>
            <person name="Grammer T."/>
            <person name="Khokha M.K."/>
            <person name="Richardson P.M."/>
            <person name="Rokhsar D.S."/>
        </authorList>
    </citation>
    <scope>NUCLEOTIDE SEQUENCE [LARGE SCALE GENOMIC DNA]</scope>
    <source>
        <strain evidence="17">Nigerian</strain>
    </source>
</reference>